<keyword evidence="1" id="KW-0472">Membrane</keyword>
<evidence type="ECO:0000256" key="1">
    <source>
        <dbReference type="SAM" id="Phobius"/>
    </source>
</evidence>
<name>A0A8J6J7K2_9FIRM</name>
<keyword evidence="3" id="KW-1185">Reference proteome</keyword>
<keyword evidence="1" id="KW-1133">Transmembrane helix</keyword>
<reference evidence="2" key="1">
    <citation type="submission" date="2020-08" db="EMBL/GenBank/DDBJ databases">
        <title>Genome public.</title>
        <authorList>
            <person name="Liu C."/>
            <person name="Sun Q."/>
        </authorList>
    </citation>
    <scope>NUCLEOTIDE SEQUENCE</scope>
    <source>
        <strain evidence="2">NSJ-23</strain>
    </source>
</reference>
<proteinExistence type="predicted"/>
<dbReference type="RefSeq" id="WP_186852194.1">
    <property type="nucleotide sequence ID" value="NZ_JACOPO010000002.1"/>
</dbReference>
<comment type="caution">
    <text evidence="2">The sequence shown here is derived from an EMBL/GenBank/DDBJ whole genome shotgun (WGS) entry which is preliminary data.</text>
</comment>
<dbReference type="AlphaFoldDB" id="A0A8J6J7K2"/>
<accession>A0A8J6J7K2</accession>
<dbReference type="EMBL" id="JACOPO010000002">
    <property type="protein sequence ID" value="MBC5721857.1"/>
    <property type="molecule type" value="Genomic_DNA"/>
</dbReference>
<feature type="transmembrane region" description="Helical" evidence="1">
    <location>
        <begin position="6"/>
        <end position="39"/>
    </location>
</feature>
<keyword evidence="1" id="KW-0812">Transmembrane</keyword>
<sequence length="232" mass="25599">MMAANLLYFLALLIAGVALFLVGIGPMGYMVAGILLAVYLLLVRPLNRRYIGCVRGAILTYAVCACLDQFEYSPKDGVDQAAVLSGGLGCSGSGRAFLSRELVRGQMGDIQVELADVTFPVVENGLNAMLSGCYIRITYPGIQFVPLWIEGEEMPELPKQEKKLIKQIGSMAANGLFLCIKGDRLELILRGRFLGYRINPLMPITERSITYNPLPELGWALQLVRLHKREEM</sequence>
<evidence type="ECO:0000313" key="2">
    <source>
        <dbReference type="EMBL" id="MBC5721857.1"/>
    </source>
</evidence>
<evidence type="ECO:0000313" key="3">
    <source>
        <dbReference type="Proteomes" id="UP000628736"/>
    </source>
</evidence>
<gene>
    <name evidence="2" type="ORF">H8S11_03350</name>
</gene>
<dbReference type="Proteomes" id="UP000628736">
    <property type="component" value="Unassembled WGS sequence"/>
</dbReference>
<organism evidence="2 3">
    <name type="scientific">Flintibacter hominis</name>
    <dbReference type="NCBI Taxonomy" id="2763048"/>
    <lineage>
        <taxon>Bacteria</taxon>
        <taxon>Bacillati</taxon>
        <taxon>Bacillota</taxon>
        <taxon>Clostridia</taxon>
        <taxon>Eubacteriales</taxon>
        <taxon>Flintibacter</taxon>
    </lineage>
</organism>
<protein>
    <submittedName>
        <fullName evidence="2">Uncharacterized protein</fullName>
    </submittedName>
</protein>